<organism evidence="1 2">
    <name type="scientific">Nocardiopsis codii</name>
    <dbReference type="NCBI Taxonomy" id="3065942"/>
    <lineage>
        <taxon>Bacteria</taxon>
        <taxon>Bacillati</taxon>
        <taxon>Actinomycetota</taxon>
        <taxon>Actinomycetes</taxon>
        <taxon>Streptosporangiales</taxon>
        <taxon>Nocardiopsidaceae</taxon>
        <taxon>Nocardiopsis</taxon>
    </lineage>
</organism>
<keyword evidence="2" id="KW-1185">Reference proteome</keyword>
<name>A0ABU7KCY6_9ACTN</name>
<dbReference type="RefSeq" id="WP_330093872.1">
    <property type="nucleotide sequence ID" value="NZ_JAUZMY010000026.1"/>
</dbReference>
<gene>
    <name evidence="1" type="ORF">Q8791_23070</name>
</gene>
<proteinExistence type="predicted"/>
<sequence length="70" mass="7839">MTATAQQTPNVFGIKPGDIVSTANPWAGETTVIVTETFEHDGAMYLTNPDGWDHTLYPGDEFRYIHQARR</sequence>
<evidence type="ECO:0000313" key="1">
    <source>
        <dbReference type="EMBL" id="MEE2040103.1"/>
    </source>
</evidence>
<reference evidence="1 2" key="1">
    <citation type="submission" date="2023-08" db="EMBL/GenBank/DDBJ databases">
        <authorList>
            <person name="Girao M."/>
            <person name="Carvalho M.F."/>
        </authorList>
    </citation>
    <scope>NUCLEOTIDE SEQUENCE [LARGE SCALE GENOMIC DNA]</scope>
    <source>
        <strain evidence="1 2">CT-R113</strain>
    </source>
</reference>
<dbReference type="EMBL" id="JAUZMY010000026">
    <property type="protein sequence ID" value="MEE2040103.1"/>
    <property type="molecule type" value="Genomic_DNA"/>
</dbReference>
<accession>A0ABU7KCY6</accession>
<comment type="caution">
    <text evidence="1">The sequence shown here is derived from an EMBL/GenBank/DDBJ whole genome shotgun (WGS) entry which is preliminary data.</text>
</comment>
<dbReference type="Proteomes" id="UP001356095">
    <property type="component" value="Unassembled WGS sequence"/>
</dbReference>
<evidence type="ECO:0000313" key="2">
    <source>
        <dbReference type="Proteomes" id="UP001356095"/>
    </source>
</evidence>
<protein>
    <submittedName>
        <fullName evidence="1">Uncharacterized protein</fullName>
    </submittedName>
</protein>